<dbReference type="OrthoDB" id="9813051at2"/>
<evidence type="ECO:0000313" key="2">
    <source>
        <dbReference type="Proteomes" id="UP000078582"/>
    </source>
</evidence>
<dbReference type="Pfam" id="PF07314">
    <property type="entry name" value="Lit"/>
    <property type="match status" value="1"/>
</dbReference>
<reference evidence="1 2" key="1">
    <citation type="submission" date="2016-03" db="EMBL/GenBank/DDBJ databases">
        <title>Pediococcus and Lactobacillus from brewery environment - whole genome sequencing and assembly.</title>
        <authorList>
            <person name="Behr J."/>
            <person name="Geissler A.J."/>
            <person name="Vogel R.F."/>
        </authorList>
    </citation>
    <scope>NUCLEOTIDE SEQUENCE [LARGE SCALE GENOMIC DNA]</scope>
    <source>
        <strain evidence="1 2">TMW 1.1989</strain>
    </source>
</reference>
<evidence type="ECO:0000313" key="1">
    <source>
        <dbReference type="EMBL" id="ANK62672.1"/>
    </source>
</evidence>
<dbReference type="AlphaFoldDB" id="A0A192H364"/>
<dbReference type="NCBIfam" id="TIGR01906">
    <property type="entry name" value="integ_TIGR01906"/>
    <property type="match status" value="1"/>
</dbReference>
<sequence>MGRLMLWRAGRLLNWLGLFLWLLSLTIILTFASTWLYRFDIHYFEILKGVPMTTATLMKNYHQMLSYVTLPWVHNLHMTDFESSFAGTLHFTDVRHLVFIDYAVFLVTSVTSWLFLRFLHRKRQLWQLIRPFQFMMGIPFVVLFLLAMNFQTFFTDFHKLLFRNSDWLFDPNTDPIILVLPEGFFMHCFILAIILLEVFLLIGVLVGKRALKKSPGKIGF</sequence>
<dbReference type="KEGG" id="lbt:AYR52_02610"/>
<dbReference type="RefSeq" id="WP_068223520.1">
    <property type="nucleotide sequence ID" value="NZ_CP014623.1"/>
</dbReference>
<gene>
    <name evidence="1" type="ORF">AYR53_07735</name>
</gene>
<accession>A0A192H364</accession>
<organism evidence="1 2">
    <name type="scientific">Loigolactobacillus backii</name>
    <dbReference type="NCBI Taxonomy" id="375175"/>
    <lineage>
        <taxon>Bacteria</taxon>
        <taxon>Bacillati</taxon>
        <taxon>Bacillota</taxon>
        <taxon>Bacilli</taxon>
        <taxon>Lactobacillales</taxon>
        <taxon>Lactobacillaceae</taxon>
        <taxon>Loigolactobacillus</taxon>
    </lineage>
</organism>
<protein>
    <submittedName>
        <fullName evidence="1">Uncharacterized protein</fullName>
    </submittedName>
</protein>
<proteinExistence type="predicted"/>
<dbReference type="STRING" id="375175.AYR53_07735"/>
<name>A0A192H364_9LACO</name>
<dbReference type="Proteomes" id="UP000078582">
    <property type="component" value="Chromosome"/>
</dbReference>
<dbReference type="EMBL" id="CP014873">
    <property type="protein sequence ID" value="ANK62672.1"/>
    <property type="molecule type" value="Genomic_DNA"/>
</dbReference>
<dbReference type="InterPro" id="IPR010178">
    <property type="entry name" value="Lit"/>
</dbReference>
<keyword evidence="2" id="KW-1185">Reference proteome</keyword>
<dbReference type="GeneID" id="42982143"/>